<name>A0A1H7WME1_OLID1</name>
<dbReference type="SUPFAM" id="SSF47413">
    <property type="entry name" value="lambda repressor-like DNA-binding domains"/>
    <property type="match status" value="1"/>
</dbReference>
<evidence type="ECO:0000313" key="2">
    <source>
        <dbReference type="Proteomes" id="UP000199421"/>
    </source>
</evidence>
<accession>A0A1H7WME1</accession>
<dbReference type="InterPro" id="IPR001387">
    <property type="entry name" value="Cro/C1-type_HTH"/>
</dbReference>
<proteinExistence type="predicted"/>
<dbReference type="InterPro" id="IPR010982">
    <property type="entry name" value="Lambda_DNA-bd_dom_sf"/>
</dbReference>
<dbReference type="Proteomes" id="UP000199421">
    <property type="component" value="Unassembled WGS sequence"/>
</dbReference>
<evidence type="ECO:0000313" key="1">
    <source>
        <dbReference type="EMBL" id="SEM22693.1"/>
    </source>
</evidence>
<sequence>MPRKNREQTYAELIALIGERIREVRKLKGYTNFERIAGKADISRPQWGRYETGTEMNLSTLIHILVSLEIDFKEFFTDELNQAINEFMTHK</sequence>
<keyword evidence="2" id="KW-1185">Reference proteome</keyword>
<protein>
    <submittedName>
        <fullName evidence="1">Helix-turn-helix domain-containing protein</fullName>
    </submittedName>
</protein>
<organism evidence="1 2">
    <name type="scientific">Olivibacter domesticus</name>
    <name type="common">Pseudosphingobacterium domesticum</name>
    <dbReference type="NCBI Taxonomy" id="407022"/>
    <lineage>
        <taxon>Bacteria</taxon>
        <taxon>Pseudomonadati</taxon>
        <taxon>Bacteroidota</taxon>
        <taxon>Sphingobacteriia</taxon>
        <taxon>Sphingobacteriales</taxon>
        <taxon>Sphingobacteriaceae</taxon>
        <taxon>Olivibacter</taxon>
    </lineage>
</organism>
<dbReference type="AlphaFoldDB" id="A0A1H7WME1"/>
<dbReference type="STRING" id="407022.SAMN05661044_04573"/>
<dbReference type="EMBL" id="FOAF01000009">
    <property type="protein sequence ID" value="SEM22693.1"/>
    <property type="molecule type" value="Genomic_DNA"/>
</dbReference>
<reference evidence="2" key="1">
    <citation type="submission" date="2016-10" db="EMBL/GenBank/DDBJ databases">
        <authorList>
            <person name="Varghese N."/>
            <person name="Submissions S."/>
        </authorList>
    </citation>
    <scope>NUCLEOTIDE SEQUENCE [LARGE SCALE GENOMIC DNA]</scope>
    <source>
        <strain evidence="2">DSM 18733</strain>
    </source>
</reference>
<dbReference type="GO" id="GO:0003677">
    <property type="term" value="F:DNA binding"/>
    <property type="evidence" value="ECO:0007669"/>
    <property type="project" value="InterPro"/>
</dbReference>
<dbReference type="Gene3D" id="1.10.260.40">
    <property type="entry name" value="lambda repressor-like DNA-binding domains"/>
    <property type="match status" value="1"/>
</dbReference>
<dbReference type="RefSeq" id="WP_093329432.1">
    <property type="nucleotide sequence ID" value="NZ_FOAF01000009.1"/>
</dbReference>
<dbReference type="CDD" id="cd00093">
    <property type="entry name" value="HTH_XRE"/>
    <property type="match status" value="1"/>
</dbReference>
<gene>
    <name evidence="1" type="ORF">SAMN05661044_04573</name>
</gene>
<dbReference type="OrthoDB" id="674942at2"/>